<dbReference type="PANTHER" id="PTHR33933">
    <property type="entry name" value="NUCLEOTIDYLTRANSFERASE"/>
    <property type="match status" value="1"/>
</dbReference>
<evidence type="ECO:0000259" key="1">
    <source>
        <dbReference type="Pfam" id="PF18765"/>
    </source>
</evidence>
<dbReference type="GO" id="GO:0016779">
    <property type="term" value="F:nucleotidyltransferase activity"/>
    <property type="evidence" value="ECO:0007669"/>
    <property type="project" value="InterPro"/>
</dbReference>
<evidence type="ECO:0000313" key="3">
    <source>
        <dbReference type="Proteomes" id="UP000320766"/>
    </source>
</evidence>
<name>A0A520KUJ5_9EURY</name>
<dbReference type="CDD" id="cd05403">
    <property type="entry name" value="NT_KNTase_like"/>
    <property type="match status" value="1"/>
</dbReference>
<dbReference type="AlphaFoldDB" id="A0A520KUJ5"/>
<dbReference type="Pfam" id="PF18765">
    <property type="entry name" value="Polbeta"/>
    <property type="match status" value="1"/>
</dbReference>
<dbReference type="SUPFAM" id="SSF81301">
    <property type="entry name" value="Nucleotidyltransferase"/>
    <property type="match status" value="1"/>
</dbReference>
<dbReference type="InterPro" id="IPR041633">
    <property type="entry name" value="Polbeta"/>
</dbReference>
<dbReference type="PANTHER" id="PTHR33933:SF3">
    <property type="entry name" value="PROTEIN ADENYLYLTRANSFERASE MJ0604-RELATED"/>
    <property type="match status" value="1"/>
</dbReference>
<sequence length="139" mass="16011">MFENIIEDYLKRLQGHNVRSIILFGSIARGEAREDSDVDLLVIASGLPDIKKRYDLLPARKPARIDDIWMTPEELEEMVDAKTGFVMDALMEGEVLLDDGTVEEAKKRLKESLKRLGARRLKHGWFIPRDDLRKVISFD</sequence>
<dbReference type="Gene3D" id="3.30.460.10">
    <property type="entry name" value="Beta Polymerase, domain 2"/>
    <property type="match status" value="1"/>
</dbReference>
<comment type="caution">
    <text evidence="2">The sequence shown here is derived from an EMBL/GenBank/DDBJ whole genome shotgun (WGS) entry which is preliminary data.</text>
</comment>
<dbReference type="InterPro" id="IPR043519">
    <property type="entry name" value="NT_sf"/>
</dbReference>
<protein>
    <submittedName>
        <fullName evidence="2">Nucleotidyltransferase domain-containing protein</fullName>
    </submittedName>
</protein>
<gene>
    <name evidence="2" type="ORF">EF807_08375</name>
</gene>
<feature type="domain" description="Polymerase beta nucleotidyltransferase" evidence="1">
    <location>
        <begin position="8"/>
        <end position="98"/>
    </location>
</feature>
<reference evidence="2 3" key="1">
    <citation type="journal article" date="2019" name="Nat. Microbiol.">
        <title>Wide diversity of methane and short-chain alkane metabolisms in uncultured archaea.</title>
        <authorList>
            <person name="Borrel G."/>
            <person name="Adam P.S."/>
            <person name="McKay L.J."/>
            <person name="Chen L.X."/>
            <person name="Sierra-Garcia I.N."/>
            <person name="Sieber C.M."/>
            <person name="Letourneur Q."/>
            <person name="Ghozlane A."/>
            <person name="Andersen G.L."/>
            <person name="Li W.J."/>
            <person name="Hallam S.J."/>
            <person name="Muyzer G."/>
            <person name="de Oliveira V.M."/>
            <person name="Inskeep W.P."/>
            <person name="Banfield J.F."/>
            <person name="Gribaldo S."/>
        </authorList>
    </citation>
    <scope>NUCLEOTIDE SEQUENCE [LARGE SCALE GENOMIC DNA]</scope>
    <source>
        <strain evidence="2">NM1b</strain>
    </source>
</reference>
<organism evidence="2 3">
    <name type="scientific">Candidatus Methanolliviera hydrocarbonicum</name>
    <dbReference type="NCBI Taxonomy" id="2491085"/>
    <lineage>
        <taxon>Archaea</taxon>
        <taxon>Methanobacteriati</taxon>
        <taxon>Methanobacteriota</taxon>
        <taxon>Candidatus Methanoliparia</taxon>
        <taxon>Candidatus Methanoliparales</taxon>
        <taxon>Candidatus Methanollivieraceae</taxon>
        <taxon>Candidatus Methanolliviera</taxon>
    </lineage>
</organism>
<keyword evidence="2" id="KW-0808">Transferase</keyword>
<dbReference type="InterPro" id="IPR052548">
    <property type="entry name" value="Type_VII_TA_antitoxin"/>
</dbReference>
<accession>A0A520KUJ5</accession>
<proteinExistence type="predicted"/>
<evidence type="ECO:0000313" key="2">
    <source>
        <dbReference type="EMBL" id="RZN66501.1"/>
    </source>
</evidence>
<dbReference type="Proteomes" id="UP000320766">
    <property type="component" value="Unassembled WGS sequence"/>
</dbReference>
<dbReference type="EMBL" id="RXIL01000159">
    <property type="protein sequence ID" value="RZN66501.1"/>
    <property type="molecule type" value="Genomic_DNA"/>
</dbReference>